<dbReference type="Proteomes" id="UP001630127">
    <property type="component" value="Unassembled WGS sequence"/>
</dbReference>
<accession>A0ABD2Y4X5</accession>
<gene>
    <name evidence="2" type="ORF">ACH5RR_039932</name>
</gene>
<comment type="caution">
    <text evidence="2">The sequence shown here is derived from an EMBL/GenBank/DDBJ whole genome shotgun (WGS) entry which is preliminary data.</text>
</comment>
<feature type="region of interest" description="Disordered" evidence="1">
    <location>
        <begin position="362"/>
        <end position="384"/>
    </location>
</feature>
<sequence length="384" mass="43403">MSSNQRVVCVEKVKQKAAEEWDESMPLPGDIIEAIAKDDAAKTFIPAKERSVLRSELRKFSRQVDAIWLMVRRGDSILELRACVVVEGCSKLQRRFTIRAASDERHVVALADLTYEECTELQEMSRKVVNMDSRGYNQEGIYYEWKTKVGTFLPDERSTVVSSILFMPLAKEHNIEATTVRTMAWFSAAVSSGAPLVFVNIQTEQIINSNKSNFAEKENTWIRQQKYTTEVQTLQGIRVWFLPGVAEVLLKLTPEKGETRFGMNISRTDEGFFFVYSVAKETAADRAGLGELLDQANKTGHLVVISRLEGKNLVPSTVCSDGLIHCIDNNEIKEILTSAIEEMESIRVHIMSWPNKMIQQAQQELDASTLQPPQHSDITPSQHF</sequence>
<keyword evidence="3" id="KW-1185">Reference proteome</keyword>
<evidence type="ECO:0000313" key="3">
    <source>
        <dbReference type="Proteomes" id="UP001630127"/>
    </source>
</evidence>
<evidence type="ECO:0000313" key="2">
    <source>
        <dbReference type="EMBL" id="KAL3500839.1"/>
    </source>
</evidence>
<dbReference type="PANTHER" id="PTHR33984">
    <property type="entry name" value="OS02G0717600 PROTEIN"/>
    <property type="match status" value="1"/>
</dbReference>
<proteinExistence type="predicted"/>
<dbReference type="EMBL" id="JBJUIK010000016">
    <property type="protein sequence ID" value="KAL3500839.1"/>
    <property type="molecule type" value="Genomic_DNA"/>
</dbReference>
<protein>
    <submittedName>
        <fullName evidence="2">Uncharacterized protein</fullName>
    </submittedName>
</protein>
<reference evidence="2 3" key="1">
    <citation type="submission" date="2024-11" db="EMBL/GenBank/DDBJ databases">
        <title>A near-complete genome assembly of Cinchona calisaya.</title>
        <authorList>
            <person name="Lian D.C."/>
            <person name="Zhao X.W."/>
            <person name="Wei L."/>
        </authorList>
    </citation>
    <scope>NUCLEOTIDE SEQUENCE [LARGE SCALE GENOMIC DNA]</scope>
    <source>
        <tissue evidence="2">Nenye</tissue>
    </source>
</reference>
<name>A0ABD2Y4X5_9GENT</name>
<dbReference type="PANTHER" id="PTHR33984:SF10">
    <property type="entry name" value="S1 MOTIF DOMAIN-CONTAINING PROTEIN"/>
    <property type="match status" value="1"/>
</dbReference>
<organism evidence="2 3">
    <name type="scientific">Cinchona calisaya</name>
    <dbReference type="NCBI Taxonomy" id="153742"/>
    <lineage>
        <taxon>Eukaryota</taxon>
        <taxon>Viridiplantae</taxon>
        <taxon>Streptophyta</taxon>
        <taxon>Embryophyta</taxon>
        <taxon>Tracheophyta</taxon>
        <taxon>Spermatophyta</taxon>
        <taxon>Magnoliopsida</taxon>
        <taxon>eudicotyledons</taxon>
        <taxon>Gunneridae</taxon>
        <taxon>Pentapetalae</taxon>
        <taxon>asterids</taxon>
        <taxon>lamiids</taxon>
        <taxon>Gentianales</taxon>
        <taxon>Rubiaceae</taxon>
        <taxon>Cinchonoideae</taxon>
        <taxon>Cinchoneae</taxon>
        <taxon>Cinchona</taxon>
    </lineage>
</organism>
<dbReference type="AlphaFoldDB" id="A0ABD2Y4X5"/>
<evidence type="ECO:0000256" key="1">
    <source>
        <dbReference type="SAM" id="MobiDB-lite"/>
    </source>
</evidence>